<gene>
    <name evidence="2" type="ORF">FHU38_001109</name>
</gene>
<proteinExistence type="predicted"/>
<dbReference type="Proteomes" id="UP000545493">
    <property type="component" value="Unassembled WGS sequence"/>
</dbReference>
<dbReference type="AlphaFoldDB" id="A0A7X5ZPY5"/>
<feature type="region of interest" description="Disordered" evidence="1">
    <location>
        <begin position="1"/>
        <end position="43"/>
    </location>
</feature>
<evidence type="ECO:0000256" key="1">
    <source>
        <dbReference type="SAM" id="MobiDB-lite"/>
    </source>
</evidence>
<dbReference type="RefSeq" id="WP_167167132.1">
    <property type="nucleotide sequence ID" value="NZ_JAAOYM010000001.1"/>
</dbReference>
<name>A0A7X5ZPY5_9PSEU</name>
<dbReference type="InterPro" id="IPR024520">
    <property type="entry name" value="DUF3558"/>
</dbReference>
<evidence type="ECO:0008006" key="4">
    <source>
        <dbReference type="Google" id="ProtNLM"/>
    </source>
</evidence>
<organism evidence="2 3">
    <name type="scientific">Saccharomonospora amisosensis</name>
    <dbReference type="NCBI Taxonomy" id="1128677"/>
    <lineage>
        <taxon>Bacteria</taxon>
        <taxon>Bacillati</taxon>
        <taxon>Actinomycetota</taxon>
        <taxon>Actinomycetes</taxon>
        <taxon>Pseudonocardiales</taxon>
        <taxon>Pseudonocardiaceae</taxon>
        <taxon>Saccharomonospora</taxon>
    </lineage>
</organism>
<accession>A0A7X5ZPY5</accession>
<feature type="compositionally biased region" description="Polar residues" evidence="1">
    <location>
        <begin position="14"/>
        <end position="35"/>
    </location>
</feature>
<evidence type="ECO:0000313" key="3">
    <source>
        <dbReference type="Proteomes" id="UP000545493"/>
    </source>
</evidence>
<reference evidence="2 3" key="1">
    <citation type="submission" date="2020-03" db="EMBL/GenBank/DDBJ databases">
        <title>Sequencing the genomes of 1000 actinobacteria strains.</title>
        <authorList>
            <person name="Klenk H.-P."/>
        </authorList>
    </citation>
    <scope>NUCLEOTIDE SEQUENCE [LARGE SCALE GENOMIC DNA]</scope>
    <source>
        <strain evidence="2 3">DSM 45685</strain>
    </source>
</reference>
<sequence length="201" mass="21023">MIAIAGCSGKEPGTPTNPSDDAQRLPVSSSGQTENGDVPAVADELDMSPYLARPCELVQAETMESLGYTAPGKTMTAEDDSISELTGPSCGWNMSDTAASLTLTVQTGNREAGMGGLQGMYDAYQNGQFEYWEPTTVGDYPAAYSGLSDRRTEGDCGLVVGVANDLAFSVDANLYRESPREACPAAKRLATAVVNTLKSGS</sequence>
<dbReference type="Pfam" id="PF12079">
    <property type="entry name" value="DUF3558"/>
    <property type="match status" value="1"/>
</dbReference>
<comment type="caution">
    <text evidence="2">The sequence shown here is derived from an EMBL/GenBank/DDBJ whole genome shotgun (WGS) entry which is preliminary data.</text>
</comment>
<evidence type="ECO:0000313" key="2">
    <source>
        <dbReference type="EMBL" id="NIJ10765.1"/>
    </source>
</evidence>
<dbReference type="EMBL" id="JAAOYM010000001">
    <property type="protein sequence ID" value="NIJ10765.1"/>
    <property type="molecule type" value="Genomic_DNA"/>
</dbReference>
<protein>
    <recommendedName>
        <fullName evidence="4">DUF3558 domain-containing protein</fullName>
    </recommendedName>
</protein>
<keyword evidence="3" id="KW-1185">Reference proteome</keyword>